<keyword evidence="3" id="KW-1185">Reference proteome</keyword>
<reference evidence="2 3" key="1">
    <citation type="submission" date="2019-10" db="EMBL/GenBank/DDBJ databases">
        <title>Genome Sequences from Six Type Strain Members of the Archaeal Family Sulfolobaceae: Acidianus ambivalens, Acidianus infernus, Metallosphaera prunae, Stygiolobus azoricus, Sulfolobus metallicus, and Sulfurisphaera ohwakuensis.</title>
        <authorList>
            <person name="Counts J.A."/>
            <person name="Kelly R.M."/>
        </authorList>
    </citation>
    <scope>NUCLEOTIDE SEQUENCE [LARGE SCALE GENOMIC DNA]</scope>
    <source>
        <strain evidence="2 3">TA-1</strain>
    </source>
</reference>
<name>A0A650CJF6_SULOH</name>
<evidence type="ECO:0000313" key="1">
    <source>
        <dbReference type="EMBL" id="MBB5253934.1"/>
    </source>
</evidence>
<dbReference type="Proteomes" id="UP000582213">
    <property type="component" value="Unassembled WGS sequence"/>
</dbReference>
<dbReference type="EMBL" id="CP045484">
    <property type="protein sequence ID" value="QGR17994.1"/>
    <property type="molecule type" value="Genomic_DNA"/>
</dbReference>
<dbReference type="OrthoDB" id="42145at2157"/>
<evidence type="ECO:0000313" key="4">
    <source>
        <dbReference type="Proteomes" id="UP000582213"/>
    </source>
</evidence>
<evidence type="ECO:0000313" key="2">
    <source>
        <dbReference type="EMBL" id="QGR17994.1"/>
    </source>
</evidence>
<gene>
    <name evidence="2" type="ORF">D1869_12975</name>
    <name evidence="1" type="ORF">HNQ62_001705</name>
</gene>
<dbReference type="AlphaFoldDB" id="A0A650CJF6"/>
<reference evidence="1 4" key="2">
    <citation type="submission" date="2020-08" db="EMBL/GenBank/DDBJ databases">
        <title>Genomic Encyclopedia of Type Strains, Phase IV (KMG-IV): sequencing the most valuable type-strain genomes for metagenomic binning, comparative biology and taxonomic classification.</title>
        <authorList>
            <person name="Goeker M."/>
        </authorList>
    </citation>
    <scope>NUCLEOTIDE SEQUENCE [LARGE SCALE GENOMIC DNA]</scope>
    <source>
        <strain evidence="1 4">DSM 12421</strain>
    </source>
</reference>
<dbReference type="EMBL" id="JACHFY010000008">
    <property type="protein sequence ID" value="MBB5253934.1"/>
    <property type="molecule type" value="Genomic_DNA"/>
</dbReference>
<dbReference type="GeneID" id="42802174"/>
<accession>A0A650CJF6</accession>
<proteinExistence type="predicted"/>
<dbReference type="Pfam" id="PF12007">
    <property type="entry name" value="DUF3501"/>
    <property type="match status" value="1"/>
</dbReference>
<dbReference type="RefSeq" id="WP_156015454.1">
    <property type="nucleotide sequence ID" value="NZ_CP045484.1"/>
</dbReference>
<dbReference type="Proteomes" id="UP000427373">
    <property type="component" value="Chromosome"/>
</dbReference>
<organism evidence="2 3">
    <name type="scientific">Sulfurisphaera ohwakuensis</name>
    <dbReference type="NCBI Taxonomy" id="69656"/>
    <lineage>
        <taxon>Archaea</taxon>
        <taxon>Thermoproteota</taxon>
        <taxon>Thermoprotei</taxon>
        <taxon>Sulfolobales</taxon>
        <taxon>Sulfolobaceae</taxon>
        <taxon>Sulfurisphaera</taxon>
    </lineage>
</organism>
<dbReference type="InterPro" id="IPR021890">
    <property type="entry name" value="DUF3501"/>
</dbReference>
<sequence>MVKITVQDIIPWKEYEKIRMEKIRRIAQIKDKRRVELGDRLTLLFENRDTVLHQIQEMVYLDRLEDEKDIQHEINVYSSLLPCNGKIKATLYINAYDFNDLKKVFSELKGIYNSVFLKVGEKLIQGEPEAGREQGDEFSTVQYLTFDLEGEKSTQIEVFVLHENYKVSKKLPEDLAKELIEEAYEECS</sequence>
<protein>
    <submittedName>
        <fullName evidence="2">DUF3501 family protein</fullName>
    </submittedName>
</protein>
<dbReference type="KEGG" id="soh:D1869_12975"/>
<evidence type="ECO:0000313" key="3">
    <source>
        <dbReference type="Proteomes" id="UP000427373"/>
    </source>
</evidence>